<reference evidence="11 12" key="1">
    <citation type="submission" date="2016-07" db="EMBL/GenBank/DDBJ databases">
        <title>Characterization of isolates of Eisenbergiella tayi derived from blood cultures, using whole genome sequencing.</title>
        <authorList>
            <person name="Burdz T."/>
            <person name="Wiebe D."/>
            <person name="Huynh C."/>
            <person name="Bernard K."/>
        </authorList>
    </citation>
    <scope>NUCLEOTIDE SEQUENCE [LARGE SCALE GENOMIC DNA]</scope>
    <source>
        <strain evidence="11 12">NML 110608</strain>
    </source>
</reference>
<feature type="domain" description="Glycoside hydrolase family 2 catalytic" evidence="8">
    <location>
        <begin position="348"/>
        <end position="496"/>
    </location>
</feature>
<dbReference type="Gene3D" id="3.20.20.80">
    <property type="entry name" value="Glycosidases"/>
    <property type="match status" value="1"/>
</dbReference>
<evidence type="ECO:0000256" key="4">
    <source>
        <dbReference type="ARBA" id="ARBA00012754"/>
    </source>
</evidence>
<dbReference type="EC" id="3.2.1.25" evidence="4"/>
<dbReference type="InterPro" id="IPR050887">
    <property type="entry name" value="Beta-mannosidase_GH2"/>
</dbReference>
<evidence type="ECO:0000256" key="1">
    <source>
        <dbReference type="ARBA" id="ARBA00000829"/>
    </source>
</evidence>
<evidence type="ECO:0000256" key="6">
    <source>
        <dbReference type="ARBA" id="ARBA00022801"/>
    </source>
</evidence>
<dbReference type="SUPFAM" id="SSF51445">
    <property type="entry name" value="(Trans)glycosidases"/>
    <property type="match status" value="1"/>
</dbReference>
<protein>
    <recommendedName>
        <fullName evidence="4">beta-mannosidase</fullName>
        <ecNumber evidence="4">3.2.1.25</ecNumber>
    </recommendedName>
</protein>
<feature type="domain" description="Beta-mannosidase-like galactose-binding" evidence="10">
    <location>
        <begin position="36"/>
        <end position="185"/>
    </location>
</feature>
<name>A0A1E3AGA7_9FIRM</name>
<evidence type="ECO:0000259" key="8">
    <source>
        <dbReference type="Pfam" id="PF02836"/>
    </source>
</evidence>
<dbReference type="SUPFAM" id="SSF49785">
    <property type="entry name" value="Galactose-binding domain-like"/>
    <property type="match status" value="1"/>
</dbReference>
<evidence type="ECO:0000256" key="3">
    <source>
        <dbReference type="ARBA" id="ARBA00007401"/>
    </source>
</evidence>
<keyword evidence="7 11" id="KW-0326">Glycosidase</keyword>
<dbReference type="GO" id="GO:0006516">
    <property type="term" value="P:glycoprotein catabolic process"/>
    <property type="evidence" value="ECO:0007669"/>
    <property type="project" value="TreeGrafter"/>
</dbReference>
<dbReference type="InterPro" id="IPR041447">
    <property type="entry name" value="Mannosidase_ig"/>
</dbReference>
<evidence type="ECO:0000256" key="5">
    <source>
        <dbReference type="ARBA" id="ARBA00022729"/>
    </source>
</evidence>
<evidence type="ECO:0000256" key="2">
    <source>
        <dbReference type="ARBA" id="ARBA00004740"/>
    </source>
</evidence>
<dbReference type="Pfam" id="PF02836">
    <property type="entry name" value="Glyco_hydro_2_C"/>
    <property type="match status" value="1"/>
</dbReference>
<dbReference type="InterPro" id="IPR013783">
    <property type="entry name" value="Ig-like_fold"/>
</dbReference>
<accession>A0A1E3AGA7</accession>
<evidence type="ECO:0000259" key="10">
    <source>
        <dbReference type="Pfam" id="PF22666"/>
    </source>
</evidence>
<keyword evidence="6 11" id="KW-0378">Hydrolase</keyword>
<dbReference type="GO" id="GO:0004567">
    <property type="term" value="F:beta-mannosidase activity"/>
    <property type="evidence" value="ECO:0007669"/>
    <property type="project" value="UniProtKB-EC"/>
</dbReference>
<gene>
    <name evidence="11" type="primary">csxA_6</name>
    <name evidence="11" type="ORF">BEI61_03106</name>
</gene>
<evidence type="ECO:0000259" key="9">
    <source>
        <dbReference type="Pfam" id="PF17786"/>
    </source>
</evidence>
<dbReference type="RefSeq" id="WP_069152912.1">
    <property type="nucleotide sequence ID" value="NZ_MCGH01000002.1"/>
</dbReference>
<dbReference type="InterPro" id="IPR017853">
    <property type="entry name" value="GH"/>
</dbReference>
<dbReference type="InterPro" id="IPR036156">
    <property type="entry name" value="Beta-gal/glucu_dom_sf"/>
</dbReference>
<organism evidence="11 12">
    <name type="scientific">Eisenbergiella tayi</name>
    <dbReference type="NCBI Taxonomy" id="1432052"/>
    <lineage>
        <taxon>Bacteria</taxon>
        <taxon>Bacillati</taxon>
        <taxon>Bacillota</taxon>
        <taxon>Clostridia</taxon>
        <taxon>Lachnospirales</taxon>
        <taxon>Lachnospiraceae</taxon>
        <taxon>Eisenbergiella</taxon>
    </lineage>
</organism>
<dbReference type="Pfam" id="PF17786">
    <property type="entry name" value="Mannosidase_ig"/>
    <property type="match status" value="1"/>
</dbReference>
<dbReference type="EMBL" id="MCGH01000002">
    <property type="protein sequence ID" value="ODM07216.1"/>
    <property type="molecule type" value="Genomic_DNA"/>
</dbReference>
<feature type="domain" description="Mannosidase Ig/CBM-like" evidence="9">
    <location>
        <begin position="698"/>
        <end position="771"/>
    </location>
</feature>
<keyword evidence="5" id="KW-0732">Signal</keyword>
<dbReference type="Pfam" id="PF22666">
    <property type="entry name" value="Glyco_hydro_2_N2"/>
    <property type="match status" value="1"/>
</dbReference>
<dbReference type="PANTHER" id="PTHR43730:SF1">
    <property type="entry name" value="BETA-MANNOSIDASE"/>
    <property type="match status" value="1"/>
</dbReference>
<dbReference type="Proteomes" id="UP000094067">
    <property type="component" value="Unassembled WGS sequence"/>
</dbReference>
<dbReference type="PANTHER" id="PTHR43730">
    <property type="entry name" value="BETA-MANNOSIDASE"/>
    <property type="match status" value="1"/>
</dbReference>
<dbReference type="SUPFAM" id="SSF49303">
    <property type="entry name" value="beta-Galactosidase/glucuronidase domain"/>
    <property type="match status" value="1"/>
</dbReference>
<dbReference type="Gene3D" id="2.60.120.260">
    <property type="entry name" value="Galactose-binding domain-like"/>
    <property type="match status" value="1"/>
</dbReference>
<comment type="catalytic activity">
    <reaction evidence="1">
        <text>Hydrolysis of terminal, non-reducing beta-D-mannose residues in beta-D-mannosides.</text>
        <dbReference type="EC" id="3.2.1.25"/>
    </reaction>
</comment>
<dbReference type="PATRIC" id="fig|1432052.4.peg.3462"/>
<evidence type="ECO:0000256" key="7">
    <source>
        <dbReference type="ARBA" id="ARBA00023295"/>
    </source>
</evidence>
<comment type="similarity">
    <text evidence="3">Belongs to the glycosyl hydrolase 2 family.</text>
</comment>
<dbReference type="InterPro" id="IPR054593">
    <property type="entry name" value="Beta-mannosidase-like_N2"/>
</dbReference>
<dbReference type="Gene3D" id="2.60.40.10">
    <property type="entry name" value="Immunoglobulins"/>
    <property type="match status" value="1"/>
</dbReference>
<sequence length="880" mass="100711">MNISLSGLHWEVKGYWPYVPEKEKSMETGQTLHGVTDWLPAKVPGGVHYDLFRAGLIEDPYYGKNSLHCEWAENRWWMYRAGFPSVFNGCDLAKERVRLTFEGVDYEASVFFNDQLCAEHKGMYEPFSIDLTGRIREENKLVVLLKGIPQEIGQIGYTSRTFTQKSRFNYKWDFSTRLVNIGIWKDVVLEVPGQAELSDLHLDTGYCEETGRIYVSGQGLDYRECRETPLWVRITAEDPGTRCSGDTELIREQGAGTVGRTAGKRDGISRTVPLCDGRFDTVLLVEDPLLWYPNGAGPQYLYRIRIELLEEKDRRENVLYRTERNTGIRSLKMVHNEKEHENALPYTFEMNGRKLYVKGVNMTPLDHIYGNVTKEQYGYMVSAMVNAGVNLVRVWGGGLIEKEEFYDLCDENGILIWQEFIQSSSGIDNKPSEQEEFLELLKKTAECAVREKRNHVSLAVYSGGNELMEAPDRPCGMENKNIAMLEEIVRRLDGRRAFLPTSASGPREFVTSEKGVSHDVHGSWRYEGNPGHYVLYGESDNLFHSEFGMDAASCEKSLKKFLPQASLHPTPMSQDPCWQHHGEWWGTYFRDCEMFGSIEKTPENLGLFTRCSQYMQGEGLRFILEADRRRAWQNSGTIIWQLNEPWPNASCTNLVDYYGETKAAYYQVKRAYEERHVSLDYRTLTYKKGENFCLPFYVSNSGEAFSGKVRILVRSLSGKVLAEDSRSTEIPENRSIQAGMTEGTVPEEELFFVTLYLEEEGRTLSENTYMFGTREKEVFAPLFKNTGRTELKSEKWETRRDGRLCVKATLINTGDRAVLDASIALAENQYYLLGSDNDRVLFPGEERSFSLVLIPKKSGGFSESENYDGSEVPKLTVHWL</sequence>
<comment type="pathway">
    <text evidence="2">Glycan metabolism; N-glycan degradation.</text>
</comment>
<dbReference type="GO" id="GO:0005975">
    <property type="term" value="P:carbohydrate metabolic process"/>
    <property type="evidence" value="ECO:0007669"/>
    <property type="project" value="InterPro"/>
</dbReference>
<dbReference type="InterPro" id="IPR008979">
    <property type="entry name" value="Galactose-bd-like_sf"/>
</dbReference>
<proteinExistence type="inferred from homology"/>
<dbReference type="InterPro" id="IPR006103">
    <property type="entry name" value="Glyco_hydro_2_cat"/>
</dbReference>
<comment type="caution">
    <text evidence="11">The sequence shown here is derived from an EMBL/GenBank/DDBJ whole genome shotgun (WGS) entry which is preliminary data.</text>
</comment>
<dbReference type="AlphaFoldDB" id="A0A1E3AGA7"/>
<evidence type="ECO:0000313" key="12">
    <source>
        <dbReference type="Proteomes" id="UP000094067"/>
    </source>
</evidence>
<evidence type="ECO:0000313" key="11">
    <source>
        <dbReference type="EMBL" id="ODM07216.1"/>
    </source>
</evidence>